<dbReference type="AlphaFoldDB" id="A0A3M2RF49"/>
<dbReference type="GO" id="GO:0016787">
    <property type="term" value="F:hydrolase activity"/>
    <property type="evidence" value="ECO:0007669"/>
    <property type="project" value="UniProtKB-KW"/>
</dbReference>
<evidence type="ECO:0000313" key="3">
    <source>
        <dbReference type="EMBL" id="RMJ03937.1"/>
    </source>
</evidence>
<proteinExistence type="predicted"/>
<dbReference type="PANTHER" id="PTHR21015:SF22">
    <property type="entry name" value="GLYCOSYLTRANSFERASE"/>
    <property type="match status" value="1"/>
</dbReference>
<keyword evidence="4" id="KW-1185">Reference proteome</keyword>
<dbReference type="SUPFAM" id="SSF53756">
    <property type="entry name" value="UDP-Glycosyltransferase/glycogen phosphorylase"/>
    <property type="match status" value="1"/>
</dbReference>
<evidence type="ECO:0000313" key="4">
    <source>
        <dbReference type="Proteomes" id="UP000265903"/>
    </source>
</evidence>
<feature type="active site" description="Proton acceptor" evidence="1">
    <location>
        <position position="17"/>
    </location>
</feature>
<evidence type="ECO:0000256" key="1">
    <source>
        <dbReference type="PIRSR" id="PIRSR620023-1"/>
    </source>
</evidence>
<dbReference type="EC" id="3.6.1.57" evidence="3"/>
<dbReference type="EMBL" id="QMDL01000002">
    <property type="protein sequence ID" value="RMJ03937.1"/>
    <property type="molecule type" value="Genomic_DNA"/>
</dbReference>
<organism evidence="3 4">
    <name type="scientific">Marinobacter litoralis</name>
    <dbReference type="NCBI Taxonomy" id="187981"/>
    <lineage>
        <taxon>Bacteria</taxon>
        <taxon>Pseudomonadati</taxon>
        <taxon>Pseudomonadota</taxon>
        <taxon>Gammaproteobacteria</taxon>
        <taxon>Pseudomonadales</taxon>
        <taxon>Marinobacteraceae</taxon>
        <taxon>Marinobacter</taxon>
    </lineage>
</organism>
<dbReference type="RefSeq" id="WP_114334061.1">
    <property type="nucleotide sequence ID" value="NZ_QMDL01000002.1"/>
</dbReference>
<gene>
    <name evidence="3" type="primary">pseG</name>
    <name evidence="3" type="ORF">DOQ08_01257</name>
</gene>
<dbReference type="OrthoDB" id="9788924at2"/>
<dbReference type="Proteomes" id="UP000265903">
    <property type="component" value="Unassembled WGS sequence"/>
</dbReference>
<dbReference type="InterPro" id="IPR020023">
    <property type="entry name" value="PseG"/>
</dbReference>
<name>A0A3M2RF49_9GAMM</name>
<comment type="caution">
    <text evidence="3">The sequence shown here is derived from an EMBL/GenBank/DDBJ whole genome shotgun (WGS) entry which is preliminary data.</text>
</comment>
<evidence type="ECO:0000256" key="2">
    <source>
        <dbReference type="PIRSR" id="PIRSR620023-2"/>
    </source>
</evidence>
<keyword evidence="3" id="KW-0378">Hydrolase</keyword>
<dbReference type="GO" id="GO:0016757">
    <property type="term" value="F:glycosyltransferase activity"/>
    <property type="evidence" value="ECO:0007669"/>
    <property type="project" value="TreeGrafter"/>
</dbReference>
<dbReference type="Gene3D" id="3.40.50.11190">
    <property type="match status" value="1"/>
</dbReference>
<feature type="binding site" evidence="2">
    <location>
        <position position="280"/>
    </location>
    <ligand>
        <name>substrate</name>
    </ligand>
</feature>
<reference evidence="3 4" key="1">
    <citation type="submission" date="2018-08" db="EMBL/GenBank/DDBJ databases">
        <title>Whole Genome Sequence of the Moderate Halophilic Marine Bacterium Marinobacter litoralis Sw-45.</title>
        <authorList>
            <person name="Musa H."/>
        </authorList>
    </citation>
    <scope>NUCLEOTIDE SEQUENCE [LARGE SCALE GENOMIC DNA]</scope>
    <source>
        <strain evidence="3 4">Sw-45</strain>
    </source>
</reference>
<dbReference type="Gene3D" id="3.40.50.2000">
    <property type="entry name" value="Glycogen Phosphorylase B"/>
    <property type="match status" value="1"/>
</dbReference>
<sequence>MRIAFRADASVRIGTGHVMRCLTLADALRAQGHECLFICRDHPGCLSELITQRGYELHLLTHKIPTDLENESDNLLTHAEWLGVPWQQDAEQTNRVLSGQKVDWLVADHYALDSRWERQIASKVKRILVIDDLADREHQADILLDQNALGNQIKERYQDLINRDCRLLLGPQYALLSQEYRILASALPQRDGCVSRVLIFVGGSDPHHLTERYLEALACPSYKRLSIDVVIGNNHPSPDIVQKMVDRQEGARLYSGLPSLSALMVRADLMLGAGGATNWERMCLGLPAIVVSVARNQEKINQELGRLSLVHFMGPAEKVTVDDISRSLASMLKNTHCTSAQSKAMRAIVDGNGAWRLVKAMEQSLHAAA</sequence>
<accession>A0A3M2RF49</accession>
<protein>
    <submittedName>
        <fullName evidence="3">UDP-2,4-diacetamido-2,4, 6-trideoxy-beta-L-altropyranose hydrolase</fullName>
        <ecNumber evidence="3">3.6.1.57</ecNumber>
    </submittedName>
</protein>
<dbReference type="NCBIfam" id="TIGR03590">
    <property type="entry name" value="PseG"/>
    <property type="match status" value="1"/>
</dbReference>
<dbReference type="PANTHER" id="PTHR21015">
    <property type="entry name" value="UDP-N-ACETYLGLUCOSAMINE--N-ACETYLMURAMYL-(PENTAPEPTIDE) PYROPHOSPHORYL-UNDECAPRENOL N-ACETYLGLUCOSAMINE TRANSFERASE 1"/>
    <property type="match status" value="1"/>
</dbReference>